<reference evidence="1 2" key="1">
    <citation type="submission" date="2024-03" db="EMBL/GenBank/DDBJ databases">
        <title>Whole genomes of four grape xylem sap localized bacterial endophytes.</title>
        <authorList>
            <person name="Kumar G."/>
            <person name="Savka M.A."/>
        </authorList>
    </citation>
    <scope>NUCLEOTIDE SEQUENCE [LARGE SCALE GENOMIC DNA]</scope>
    <source>
        <strain evidence="1 2">RIT_GXS8</strain>
    </source>
</reference>
<gene>
    <name evidence="1" type="ORF">WMN62_01170</name>
</gene>
<accession>A0ABU8Y7Y9</accession>
<dbReference type="Proteomes" id="UP001370299">
    <property type="component" value="Unassembled WGS sequence"/>
</dbReference>
<organism evidence="1 2">
    <name type="scientific">Curtobacterium citreum</name>
    <dbReference type="NCBI Taxonomy" id="2036"/>
    <lineage>
        <taxon>Bacteria</taxon>
        <taxon>Bacillati</taxon>
        <taxon>Actinomycetota</taxon>
        <taxon>Actinomycetes</taxon>
        <taxon>Micrococcales</taxon>
        <taxon>Microbacteriaceae</taxon>
        <taxon>Curtobacterium</taxon>
    </lineage>
</organism>
<evidence type="ECO:0000313" key="1">
    <source>
        <dbReference type="EMBL" id="MEK0170073.1"/>
    </source>
</evidence>
<evidence type="ECO:0000313" key="2">
    <source>
        <dbReference type="Proteomes" id="UP001370299"/>
    </source>
</evidence>
<protein>
    <submittedName>
        <fullName evidence="1">Uncharacterized protein</fullName>
    </submittedName>
</protein>
<sequence length="104" mass="10943">MKYVNYAGAVRVLTGDAVADAVIRYAAALHQSRLSDVVSVPTTDEFGAASTVELLLAPAVAVALEPAPDDDLEPEGGAFLAEMRRRTEAVLAVDASRFPTDLGR</sequence>
<dbReference type="EMBL" id="JBBLYY010000010">
    <property type="protein sequence ID" value="MEK0170073.1"/>
    <property type="molecule type" value="Genomic_DNA"/>
</dbReference>
<name>A0ABU8Y7Y9_9MICO</name>
<proteinExistence type="predicted"/>
<comment type="caution">
    <text evidence="1">The sequence shown here is derived from an EMBL/GenBank/DDBJ whole genome shotgun (WGS) entry which is preliminary data.</text>
</comment>
<dbReference type="RefSeq" id="WP_340196523.1">
    <property type="nucleotide sequence ID" value="NZ_JBBKAP010000038.1"/>
</dbReference>
<keyword evidence="2" id="KW-1185">Reference proteome</keyword>